<dbReference type="GO" id="GO:0015031">
    <property type="term" value="P:protein transport"/>
    <property type="evidence" value="ECO:0007669"/>
    <property type="project" value="TreeGrafter"/>
</dbReference>
<dbReference type="Pfam" id="PF00339">
    <property type="entry name" value="Arrestin_N"/>
    <property type="match status" value="1"/>
</dbReference>
<evidence type="ECO:0000313" key="7">
    <source>
        <dbReference type="EMBL" id="JAT88744.1"/>
    </source>
</evidence>
<evidence type="ECO:0008006" key="8">
    <source>
        <dbReference type="Google" id="ProtNLM"/>
    </source>
</evidence>
<dbReference type="PANTHER" id="PTHR11188:SF17">
    <property type="entry name" value="FI21816P1"/>
    <property type="match status" value="1"/>
</dbReference>
<protein>
    <recommendedName>
        <fullName evidence="8">Arrestin C-terminal-like domain-containing protein</fullName>
    </recommendedName>
</protein>
<comment type="similarity">
    <text evidence="1">Belongs to the arrestin family.</text>
</comment>
<dbReference type="SUPFAM" id="SSF81296">
    <property type="entry name" value="E set domains"/>
    <property type="match status" value="2"/>
</dbReference>
<dbReference type="AlphaFoldDB" id="A0A1E1WP20"/>
<evidence type="ECO:0000256" key="2">
    <source>
        <dbReference type="ARBA" id="ARBA00022606"/>
    </source>
</evidence>
<feature type="region of interest" description="Disordered" evidence="3">
    <location>
        <begin position="334"/>
        <end position="408"/>
    </location>
</feature>
<evidence type="ECO:0000259" key="5">
    <source>
        <dbReference type="Pfam" id="PF02752"/>
    </source>
</evidence>
<feature type="compositionally biased region" description="Acidic residues" evidence="3">
    <location>
        <begin position="340"/>
        <end position="372"/>
    </location>
</feature>
<evidence type="ECO:0000256" key="1">
    <source>
        <dbReference type="ARBA" id="ARBA00005298"/>
    </source>
</evidence>
<dbReference type="Gene3D" id="2.60.40.640">
    <property type="match status" value="2"/>
</dbReference>
<proteinExistence type="inferred from homology"/>
<name>A0A1E1WP20_PECGO</name>
<keyword evidence="2" id="KW-0716">Sensory transduction</keyword>
<dbReference type="InterPro" id="IPR014752">
    <property type="entry name" value="Arrestin-like_C"/>
</dbReference>
<gene>
    <name evidence="7" type="ORF">g.5399</name>
    <name evidence="6" type="ORF">g.5401</name>
</gene>
<dbReference type="Pfam" id="PF02752">
    <property type="entry name" value="Arrestin_C"/>
    <property type="match status" value="1"/>
</dbReference>
<feature type="domain" description="Arrestin C-terminal-like" evidence="5">
    <location>
        <begin position="172"/>
        <end position="298"/>
    </location>
</feature>
<evidence type="ECO:0000256" key="3">
    <source>
        <dbReference type="SAM" id="MobiDB-lite"/>
    </source>
</evidence>
<feature type="domain" description="Arrestin-like N-terminal" evidence="4">
    <location>
        <begin position="13"/>
        <end position="144"/>
    </location>
</feature>
<dbReference type="InterPro" id="IPR011022">
    <property type="entry name" value="Arrestin_C-like"/>
</dbReference>
<dbReference type="InterPro" id="IPR014756">
    <property type="entry name" value="Ig_E-set"/>
</dbReference>
<organism evidence="7">
    <name type="scientific">Pectinophora gossypiella</name>
    <name type="common">Cotton pink bollworm</name>
    <name type="synonym">Depressaria gossypiella</name>
    <dbReference type="NCBI Taxonomy" id="13191"/>
    <lineage>
        <taxon>Eukaryota</taxon>
        <taxon>Metazoa</taxon>
        <taxon>Ecdysozoa</taxon>
        <taxon>Arthropoda</taxon>
        <taxon>Hexapoda</taxon>
        <taxon>Insecta</taxon>
        <taxon>Pterygota</taxon>
        <taxon>Neoptera</taxon>
        <taxon>Endopterygota</taxon>
        <taxon>Lepidoptera</taxon>
        <taxon>Glossata</taxon>
        <taxon>Ditrysia</taxon>
        <taxon>Gelechioidea</taxon>
        <taxon>Gelechiidae</taxon>
        <taxon>Apatetrinae</taxon>
        <taxon>Pectinophora</taxon>
    </lineage>
</organism>
<accession>A0A1E1WP20</accession>
<dbReference type="GO" id="GO:0005737">
    <property type="term" value="C:cytoplasm"/>
    <property type="evidence" value="ECO:0007669"/>
    <property type="project" value="TreeGrafter"/>
</dbReference>
<dbReference type="InterPro" id="IPR011021">
    <property type="entry name" value="Arrestin-like_N"/>
</dbReference>
<dbReference type="EMBL" id="GDQN01009498">
    <property type="protein sequence ID" value="JAT81556.1"/>
    <property type="molecule type" value="Transcribed_RNA"/>
</dbReference>
<dbReference type="InterPro" id="IPR050357">
    <property type="entry name" value="Arrestin_domain-protein"/>
</dbReference>
<sequence length="408" mass="45774">MSLSCQMKIFIPPEGFFKPLQRVEGIIKYTIYEEIALKKIIISLKGNGCLSLKGKAKRMFRENYVHLDQIVQEDLRGFALPAGTYEDQFSFVLPKNIPSSILTLQTTTRHEVDCCIQYYIRIKFFRGYWKADKTFKKNIIVKAPLNPRLPMEPVTYRLVKQLGSVISAFSTAVKISATIENSVIRSGDSIKIVYTVENRSYTKLTRIYMKLIEVYSFKPNRPLIKSKNYFDVDNTITIYGFIDSGVTVTNSLTINVPQDKSSLENSALVTRQYYIKIIGELPLPHPNVVLKIPVQIGTDILSNEETQSIEVVNEARSTDQTSNTYYPPPPYWMAMGEIPPGEEDNESPAGEDSEIPGGEEDNEMSSGEDDSDISLSETDNDIVTVVEVNESPAVVENNESSAGVEDAG</sequence>
<evidence type="ECO:0000259" key="4">
    <source>
        <dbReference type="Pfam" id="PF00339"/>
    </source>
</evidence>
<dbReference type="EMBL" id="GDQN01002310">
    <property type="protein sequence ID" value="JAT88744.1"/>
    <property type="molecule type" value="Transcribed_RNA"/>
</dbReference>
<evidence type="ECO:0000313" key="6">
    <source>
        <dbReference type="EMBL" id="JAT81556.1"/>
    </source>
</evidence>
<dbReference type="PANTHER" id="PTHR11188">
    <property type="entry name" value="ARRESTIN DOMAIN CONTAINING PROTEIN"/>
    <property type="match status" value="1"/>
</dbReference>
<reference evidence="7" key="1">
    <citation type="submission" date="2015-09" db="EMBL/GenBank/DDBJ databases">
        <title>De novo assembly of Pectinophora gossypiella (Pink Bollworm) gut transcriptome.</title>
        <authorList>
            <person name="Tassone E.E."/>
        </authorList>
    </citation>
    <scope>NUCLEOTIDE SEQUENCE</scope>
</reference>
<dbReference type="OrthoDB" id="2333384at2759"/>